<dbReference type="Pfam" id="PF14492">
    <property type="entry name" value="EFG_III"/>
    <property type="match status" value="1"/>
</dbReference>
<dbReference type="InterPro" id="IPR035647">
    <property type="entry name" value="EFG_III/V"/>
</dbReference>
<dbReference type="Pfam" id="PF00679">
    <property type="entry name" value="EFG_C"/>
    <property type="match status" value="1"/>
</dbReference>
<feature type="region of interest" description="Disordered" evidence="5">
    <location>
        <begin position="500"/>
        <end position="519"/>
    </location>
</feature>
<comment type="caution">
    <text evidence="9">The sequence shown here is derived from an EMBL/GenBank/DDBJ whole genome shotgun (WGS) entry which is preliminary data.</text>
</comment>
<sequence length="708" mass="75949">MSTNTAEGRPAGALPDRVPAAPRCAVLIGPYGTGKTSLLEAMLWISGTTGRLGRVADGTARGDAWPEARGQISGGLTLNTARIDYLGERWTMLDCPGAADCRQDMRDCLTVADVAVVVCDPDPARVEALAPIFTLLEEMRVPHMVFINKVDTLSVRVATILDALQSASRRPLVLREVPIRERGASGEERVVGHVDLASERAYRYRPGSASEVVRLPASLSAREQEARQVMLETLADFDDVLLEQLLEETHPDRKTIYRDLGREFGRETIVPVFFGNALEGFGVRRLMKALRHETPDVAVTACREGVLDPVDAGDEGEDAVLRGHDDGRMRARLFKVLHLPHLGRVGIARLWSGRLAEGDDFAGQRLGQIGMFDGPAMIRRTDAAVAGEVVVLPRLENVPVGVTVDAKGVIAEGGASVPMPVAGLVLAATRAADEAKLGAALARLVEEDPSYRIDARPDMSETVLIGQGARHLALAVERLKLRFGIEVETRPPRIAFREAPRRPAAARARHKRQSGGHGQFADVSLELTPLGRGEGFRFEDRTVGGSVPRNFVPAVEAGVRDAMVSGPLGFPVVDLAVSLTDGLHHAVDSSDMAFRTAARMAMIEALGEADPVLLEPVRPVRMTAPGSATARMHAAIQSARGQILGLEAVAQPVGWDRLEAMVPDAELPRLIDDLAAATQGLAVIEAGEAMLQEVPGKLGEKLARTHAA</sequence>
<feature type="domain" description="Elongation factor EFG" evidence="6">
    <location>
        <begin position="612"/>
        <end position="702"/>
    </location>
</feature>
<dbReference type="SUPFAM" id="SSF50447">
    <property type="entry name" value="Translation proteins"/>
    <property type="match status" value="1"/>
</dbReference>
<dbReference type="Proteomes" id="UP000257706">
    <property type="component" value="Unassembled WGS sequence"/>
</dbReference>
<dbReference type="GO" id="GO:0097216">
    <property type="term" value="F:guanosine tetraphosphate binding"/>
    <property type="evidence" value="ECO:0007669"/>
    <property type="project" value="UniProtKB-ARBA"/>
</dbReference>
<dbReference type="InterPro" id="IPR000795">
    <property type="entry name" value="T_Tr_GTP-bd_dom"/>
</dbReference>
<dbReference type="GO" id="GO:0003924">
    <property type="term" value="F:GTPase activity"/>
    <property type="evidence" value="ECO:0007669"/>
    <property type="project" value="InterPro"/>
</dbReference>
<dbReference type="Proteomes" id="UP000075787">
    <property type="component" value="Unassembled WGS sequence"/>
</dbReference>
<evidence type="ECO:0000313" key="11">
    <source>
        <dbReference type="Proteomes" id="UP000257706"/>
    </source>
</evidence>
<evidence type="ECO:0000256" key="1">
    <source>
        <dbReference type="ARBA" id="ARBA00022741"/>
    </source>
</evidence>
<dbReference type="SUPFAM" id="SSF54211">
    <property type="entry name" value="Ribosomal protein S5 domain 2-like"/>
    <property type="match status" value="1"/>
</dbReference>
<keyword evidence="4" id="KW-0342">GTP-binding</keyword>
<evidence type="ECO:0000256" key="4">
    <source>
        <dbReference type="ARBA" id="ARBA00023134"/>
    </source>
</evidence>
<reference evidence="9 10" key="1">
    <citation type="submission" date="2015-12" db="EMBL/GenBank/DDBJ databases">
        <title>Genome sequence of Tistrella mobilis MCCC 1A02139.</title>
        <authorList>
            <person name="Lu L."/>
            <person name="Lai Q."/>
            <person name="Shao Z."/>
            <person name="Qian P."/>
        </authorList>
    </citation>
    <scope>NUCLEOTIDE SEQUENCE [LARGE SCALE GENOMIC DNA]</scope>
    <source>
        <strain evidence="9 10">MCCC 1A02139</strain>
    </source>
</reference>
<feature type="domain" description="Translation elongation factor EFG/EF2" evidence="7">
    <location>
        <begin position="493"/>
        <end position="610"/>
    </location>
</feature>
<dbReference type="InterPro" id="IPR000640">
    <property type="entry name" value="EFG_V-like"/>
</dbReference>
<dbReference type="SUPFAM" id="SSF52540">
    <property type="entry name" value="P-loop containing nucleoside triphosphate hydrolases"/>
    <property type="match status" value="1"/>
</dbReference>
<dbReference type="GO" id="GO:0032790">
    <property type="term" value="P:ribosome disassembly"/>
    <property type="evidence" value="ECO:0007669"/>
    <property type="project" value="TreeGrafter"/>
</dbReference>
<dbReference type="PANTHER" id="PTHR43261:SF7">
    <property type="entry name" value="ELONGATION FACTOR G-LIKE PROTEIN"/>
    <property type="match status" value="1"/>
</dbReference>
<dbReference type="Pfam" id="PF00009">
    <property type="entry name" value="GTP_EFTU"/>
    <property type="match status" value="1"/>
</dbReference>
<dbReference type="RefSeq" id="WP_062761376.1">
    <property type="nucleotide sequence ID" value="NZ_CP121045.1"/>
</dbReference>
<dbReference type="Pfam" id="PF03764">
    <property type="entry name" value="EFG_IV"/>
    <property type="match status" value="1"/>
</dbReference>
<keyword evidence="2 8" id="KW-0251">Elongation factor</keyword>
<evidence type="ECO:0000256" key="5">
    <source>
        <dbReference type="SAM" id="MobiDB-lite"/>
    </source>
</evidence>
<dbReference type="Gene3D" id="3.30.70.240">
    <property type="match status" value="1"/>
</dbReference>
<dbReference type="EMBL" id="LPZR01000013">
    <property type="protein sequence ID" value="KYO57557.1"/>
    <property type="molecule type" value="Genomic_DNA"/>
</dbReference>
<dbReference type="SMART" id="SM00838">
    <property type="entry name" value="EFG_C"/>
    <property type="match status" value="1"/>
</dbReference>
<keyword evidence="3" id="KW-0648">Protein biosynthesis</keyword>
<dbReference type="InterPro" id="IPR014721">
    <property type="entry name" value="Ribsml_uS5_D2-typ_fold_subgr"/>
</dbReference>
<dbReference type="InterPro" id="IPR009000">
    <property type="entry name" value="Transl_B-barrel_sf"/>
</dbReference>
<proteinExistence type="predicted"/>
<dbReference type="InterPro" id="IPR047872">
    <property type="entry name" value="EFG_IV"/>
</dbReference>
<dbReference type="NCBIfam" id="NF009379">
    <property type="entry name" value="PRK12740.1-3"/>
    <property type="match status" value="1"/>
</dbReference>
<evidence type="ECO:0000259" key="6">
    <source>
        <dbReference type="SMART" id="SM00838"/>
    </source>
</evidence>
<gene>
    <name evidence="9" type="ORF">AUP44_02075</name>
    <name evidence="8" type="ORF">DCK97_23160</name>
</gene>
<dbReference type="AlphaFoldDB" id="A0A161PZS9"/>
<dbReference type="Gene3D" id="3.40.50.300">
    <property type="entry name" value="P-loop containing nucleotide triphosphate hydrolases"/>
    <property type="match status" value="1"/>
</dbReference>
<dbReference type="InterPro" id="IPR027417">
    <property type="entry name" value="P-loop_NTPase"/>
</dbReference>
<organism evidence="9 10">
    <name type="scientific">Tistrella mobilis</name>
    <dbReference type="NCBI Taxonomy" id="171437"/>
    <lineage>
        <taxon>Bacteria</taxon>
        <taxon>Pseudomonadati</taxon>
        <taxon>Pseudomonadota</taxon>
        <taxon>Alphaproteobacteria</taxon>
        <taxon>Geminicoccales</taxon>
        <taxon>Geminicoccaceae</taxon>
        <taxon>Tistrella</taxon>
    </lineage>
</organism>
<dbReference type="OrthoDB" id="9802948at2"/>
<dbReference type="SMART" id="SM00889">
    <property type="entry name" value="EFG_IV"/>
    <property type="match status" value="1"/>
</dbReference>
<dbReference type="GO" id="GO:0003746">
    <property type="term" value="F:translation elongation factor activity"/>
    <property type="evidence" value="ECO:0007669"/>
    <property type="project" value="UniProtKB-KW"/>
</dbReference>
<dbReference type="InterPro" id="IPR020568">
    <property type="entry name" value="Ribosomal_Su5_D2-typ_SF"/>
</dbReference>
<evidence type="ECO:0000259" key="7">
    <source>
        <dbReference type="SMART" id="SM00889"/>
    </source>
</evidence>
<protein>
    <submittedName>
        <fullName evidence="8">Elongation factor G</fullName>
    </submittedName>
</protein>
<accession>A0A161PZS9</accession>
<keyword evidence="1" id="KW-0547">Nucleotide-binding</keyword>
<dbReference type="GO" id="GO:0005525">
    <property type="term" value="F:GTP binding"/>
    <property type="evidence" value="ECO:0007669"/>
    <property type="project" value="UniProtKB-KW"/>
</dbReference>
<evidence type="ECO:0000313" key="8">
    <source>
        <dbReference type="EMBL" id="HAE50316.1"/>
    </source>
</evidence>
<dbReference type="Gene3D" id="3.30.70.870">
    <property type="entry name" value="Elongation Factor G (Translational Gtpase), domain 3"/>
    <property type="match status" value="1"/>
</dbReference>
<evidence type="ECO:0000313" key="9">
    <source>
        <dbReference type="EMBL" id="KYO57557.1"/>
    </source>
</evidence>
<name>A0A161PZS9_9PROT</name>
<evidence type="ECO:0000256" key="2">
    <source>
        <dbReference type="ARBA" id="ARBA00022768"/>
    </source>
</evidence>
<dbReference type="EMBL" id="DMAI01000379">
    <property type="protein sequence ID" value="HAE50316.1"/>
    <property type="molecule type" value="Genomic_DNA"/>
</dbReference>
<evidence type="ECO:0000256" key="3">
    <source>
        <dbReference type="ARBA" id="ARBA00022917"/>
    </source>
</evidence>
<dbReference type="SUPFAM" id="SSF54980">
    <property type="entry name" value="EF-G C-terminal domain-like"/>
    <property type="match status" value="2"/>
</dbReference>
<dbReference type="GeneID" id="97241642"/>
<dbReference type="CDD" id="cd01434">
    <property type="entry name" value="EFG_mtEFG1_IV"/>
    <property type="match status" value="1"/>
</dbReference>
<dbReference type="InterPro" id="IPR041095">
    <property type="entry name" value="EFG_II"/>
</dbReference>
<dbReference type="PANTHER" id="PTHR43261">
    <property type="entry name" value="TRANSLATION ELONGATION FACTOR G-RELATED"/>
    <property type="match status" value="1"/>
</dbReference>
<dbReference type="Gene3D" id="3.30.230.10">
    <property type="match status" value="1"/>
</dbReference>
<reference evidence="8 11" key="2">
    <citation type="journal article" date="2018" name="Nat. Biotechnol.">
        <title>A standardized bacterial taxonomy based on genome phylogeny substantially revises the tree of life.</title>
        <authorList>
            <person name="Parks D.H."/>
            <person name="Chuvochina M."/>
            <person name="Waite D.W."/>
            <person name="Rinke C."/>
            <person name="Skarshewski A."/>
            <person name="Chaumeil P.A."/>
            <person name="Hugenholtz P."/>
        </authorList>
    </citation>
    <scope>NUCLEOTIDE SEQUENCE [LARGE SCALE GENOMIC DNA]</scope>
    <source>
        <strain evidence="8">UBA8739</strain>
    </source>
</reference>
<dbReference type="Gene3D" id="2.40.30.10">
    <property type="entry name" value="Translation factors"/>
    <property type="match status" value="1"/>
</dbReference>
<evidence type="ECO:0000313" key="10">
    <source>
        <dbReference type="Proteomes" id="UP000075787"/>
    </source>
</evidence>
<dbReference type="InterPro" id="IPR005517">
    <property type="entry name" value="Transl_elong_EFG/EF2_IV"/>
</dbReference>